<dbReference type="PANTHER" id="PTHR43033:SF1">
    <property type="entry name" value="TRNA(ILE)-LYSIDINE SYNTHASE-RELATED"/>
    <property type="match status" value="1"/>
</dbReference>
<keyword evidence="1 6" id="KW-0436">Ligase</keyword>
<evidence type="ECO:0000259" key="7">
    <source>
        <dbReference type="Pfam" id="PF01171"/>
    </source>
</evidence>
<keyword evidence="8" id="KW-0934">Plastid</keyword>
<reference evidence="8" key="2">
    <citation type="submission" date="2019-04" db="EMBL/GenBank/DDBJ databases">
        <authorList>
            <person name="Pasella M."/>
        </authorList>
    </citation>
    <scope>NUCLEOTIDE SEQUENCE</scope>
    <source>
        <strain evidence="8">TZ0704</strain>
    </source>
</reference>
<dbReference type="HAMAP" id="MF_01161">
    <property type="entry name" value="tRNA_Ile_lys_synt"/>
    <property type="match status" value="1"/>
</dbReference>
<dbReference type="AlphaFoldDB" id="A0A4D6WXQ5"/>
<protein>
    <recommendedName>
        <fullName evidence="6">tRNA(Ile)-lysidine synthase</fullName>
        <ecNumber evidence="6">6.3.4.19</ecNumber>
    </recommendedName>
    <alternativeName>
        <fullName evidence="6">tRNA(Ile)-2-lysyl-cytidine synthase</fullName>
    </alternativeName>
    <alternativeName>
        <fullName evidence="6">tRNA(Ile)-lysidine synthetase</fullName>
    </alternativeName>
</protein>
<evidence type="ECO:0000256" key="5">
    <source>
        <dbReference type="ARBA" id="ARBA00048539"/>
    </source>
</evidence>
<comment type="domain">
    <text evidence="6">The N-terminal region contains the highly conserved SGGXDS motif, predicted to be a P-loop motif involved in ATP binding.</text>
</comment>
<dbReference type="EC" id="6.3.4.19" evidence="6"/>
<dbReference type="NCBIfam" id="TIGR02432">
    <property type="entry name" value="lysidine_TilS_N"/>
    <property type="match status" value="1"/>
</dbReference>
<dbReference type="PANTHER" id="PTHR43033">
    <property type="entry name" value="TRNA(ILE)-LYSIDINE SYNTHASE-RELATED"/>
    <property type="match status" value="1"/>
</dbReference>
<evidence type="ECO:0000256" key="3">
    <source>
        <dbReference type="ARBA" id="ARBA00022741"/>
    </source>
</evidence>
<feature type="domain" description="tRNA(Ile)-lysidine/2-thiocytidine synthase N-terminal" evidence="7">
    <location>
        <begin position="20"/>
        <end position="199"/>
    </location>
</feature>
<organism evidence="8">
    <name type="scientific">Dictyurus purpurascens</name>
    <dbReference type="NCBI Taxonomy" id="189649"/>
    <lineage>
        <taxon>Eukaryota</taxon>
        <taxon>Rhodophyta</taxon>
        <taxon>Florideophyceae</taxon>
        <taxon>Rhodymeniophycidae</taxon>
        <taxon>Ceramiales</taxon>
        <taxon>Dasyaceae</taxon>
        <taxon>Dictyurus</taxon>
    </lineage>
</organism>
<evidence type="ECO:0000256" key="4">
    <source>
        <dbReference type="ARBA" id="ARBA00022840"/>
    </source>
</evidence>
<sequence>MHEYFNNLISQLIKKYNLEKILVAISGGQDSICLMKLLDKFTKNNKYIQIEYIYIDHQWRIDSKKQIEQLIKYCKYLRKKLTIYQIKKISISENISRKNRYHIIIHHAINYKYKFIFTAHTKTDKLETFFYNLIRGTGMEGVTSLTLERKFNPNINILRPLIRKNRVNISFFCRKWLLPIWLDMSNQNYNTTRNRIRNEIFPYLKKYLNKNIEENWASFLHNCYYDNEYITQKVIKFYLQNKHKKYIALNKFFIKQEHFSVQIRILKLLIYHNFNIVSNKKLLIKLIDIINENNKKKFINQLIYKSIKFNINKYWIYIT</sequence>
<dbReference type="InterPro" id="IPR012795">
    <property type="entry name" value="tRNA_Ile_lys_synt_N"/>
</dbReference>
<dbReference type="InterPro" id="IPR014729">
    <property type="entry name" value="Rossmann-like_a/b/a_fold"/>
</dbReference>
<dbReference type="GO" id="GO:0005524">
    <property type="term" value="F:ATP binding"/>
    <property type="evidence" value="ECO:0007669"/>
    <property type="project" value="UniProtKB-UniRule"/>
</dbReference>
<dbReference type="InterPro" id="IPR011063">
    <property type="entry name" value="TilS/TtcA_N"/>
</dbReference>
<keyword evidence="2 6" id="KW-0819">tRNA processing</keyword>
<evidence type="ECO:0000256" key="2">
    <source>
        <dbReference type="ARBA" id="ARBA00022694"/>
    </source>
</evidence>
<dbReference type="CDD" id="cd01992">
    <property type="entry name" value="TilS_N"/>
    <property type="match status" value="1"/>
</dbReference>
<feature type="binding site" evidence="6">
    <location>
        <begin position="26"/>
        <end position="31"/>
    </location>
    <ligand>
        <name>ATP</name>
        <dbReference type="ChEBI" id="CHEBI:30616"/>
    </ligand>
</feature>
<keyword evidence="4 6" id="KW-0067">ATP-binding</keyword>
<accession>A0A4D6WXQ5</accession>
<gene>
    <name evidence="6 8" type="primary">tilS</name>
</gene>
<evidence type="ECO:0000313" key="8">
    <source>
        <dbReference type="EMBL" id="QCI06335.1"/>
    </source>
</evidence>
<dbReference type="Pfam" id="PF01171">
    <property type="entry name" value="ATP_bind_3"/>
    <property type="match status" value="1"/>
</dbReference>
<comment type="catalytic activity">
    <reaction evidence="5 6">
        <text>cytidine(34) in tRNA(Ile2) + L-lysine + ATP = lysidine(34) in tRNA(Ile2) + AMP + diphosphate + H(+)</text>
        <dbReference type="Rhea" id="RHEA:43744"/>
        <dbReference type="Rhea" id="RHEA-COMP:10625"/>
        <dbReference type="Rhea" id="RHEA-COMP:10670"/>
        <dbReference type="ChEBI" id="CHEBI:15378"/>
        <dbReference type="ChEBI" id="CHEBI:30616"/>
        <dbReference type="ChEBI" id="CHEBI:32551"/>
        <dbReference type="ChEBI" id="CHEBI:33019"/>
        <dbReference type="ChEBI" id="CHEBI:82748"/>
        <dbReference type="ChEBI" id="CHEBI:83665"/>
        <dbReference type="ChEBI" id="CHEBI:456215"/>
        <dbReference type="EC" id="6.3.4.19"/>
    </reaction>
</comment>
<dbReference type="GO" id="GO:0006400">
    <property type="term" value="P:tRNA modification"/>
    <property type="evidence" value="ECO:0007669"/>
    <property type="project" value="UniProtKB-UniRule"/>
</dbReference>
<dbReference type="InterPro" id="IPR012094">
    <property type="entry name" value="tRNA_Ile_lys_synt"/>
</dbReference>
<keyword evidence="3 6" id="KW-0547">Nucleotide-binding</keyword>
<proteinExistence type="inferred from homology"/>
<geneLocation type="plastid" evidence="8"/>
<comment type="similarity">
    <text evidence="6">Belongs to the tRNA(Ile)-lysidine synthase family.</text>
</comment>
<comment type="function">
    <text evidence="6">Ligates lysine onto the cytidine present at position 34 of the AUA codon-specific tRNA(Ile) that contains the anticodon CAU, in an ATP-dependent manner. Cytidine is converted to lysidine, thus changing the amino acid specificity of the tRNA from methionine to isoleucine.</text>
</comment>
<reference evidence="8" key="1">
    <citation type="journal article" date="2019" name="Mol. Phylogenet. Evol.">
        <title>Morphological evolution and classification of the red algal order Ceramiales inferred using plastid phylogenomics.</title>
        <authorList>
            <person name="Diaz-Tapia P."/>
            <person name="Pasella M.M."/>
            <person name="Verbruggen H."/>
            <person name="Maggs C.A."/>
        </authorList>
    </citation>
    <scope>NUCLEOTIDE SEQUENCE</scope>
    <source>
        <strain evidence="8">TZ0704</strain>
    </source>
</reference>
<evidence type="ECO:0000256" key="1">
    <source>
        <dbReference type="ARBA" id="ARBA00022598"/>
    </source>
</evidence>
<dbReference type="Gene3D" id="3.40.50.620">
    <property type="entry name" value="HUPs"/>
    <property type="match status" value="1"/>
</dbReference>
<name>A0A4D6WXQ5_9FLOR</name>
<dbReference type="SUPFAM" id="SSF52402">
    <property type="entry name" value="Adenine nucleotide alpha hydrolases-like"/>
    <property type="match status" value="1"/>
</dbReference>
<evidence type="ECO:0000256" key="6">
    <source>
        <dbReference type="HAMAP-Rule" id="MF_01161"/>
    </source>
</evidence>
<dbReference type="EMBL" id="MK814652">
    <property type="protein sequence ID" value="QCI06335.1"/>
    <property type="molecule type" value="Genomic_DNA"/>
</dbReference>
<dbReference type="GO" id="GO:0032267">
    <property type="term" value="F:tRNA(Ile)-lysidine synthase activity"/>
    <property type="evidence" value="ECO:0007669"/>
    <property type="project" value="UniProtKB-EC"/>
</dbReference>